<comment type="caution">
    <text evidence="3">The sequence shown here is derived from an EMBL/GenBank/DDBJ whole genome shotgun (WGS) entry which is preliminary data.</text>
</comment>
<dbReference type="GO" id="GO:0051082">
    <property type="term" value="F:unfolded protein binding"/>
    <property type="evidence" value="ECO:0007669"/>
    <property type="project" value="InterPro"/>
</dbReference>
<gene>
    <name evidence="3" type="ORF">C8N32_105134</name>
</gene>
<evidence type="ECO:0000256" key="2">
    <source>
        <dbReference type="SAM" id="SignalP"/>
    </source>
</evidence>
<dbReference type="InterPro" id="IPR005632">
    <property type="entry name" value="Chaperone_Skp"/>
</dbReference>
<protein>
    <submittedName>
        <fullName evidence="3">Periplasmic chaperone for outer membrane proteins Skp</fullName>
    </submittedName>
</protein>
<feature type="signal peptide" evidence="2">
    <location>
        <begin position="1"/>
        <end position="22"/>
    </location>
</feature>
<dbReference type="SUPFAM" id="SSF111384">
    <property type="entry name" value="OmpH-like"/>
    <property type="match status" value="1"/>
</dbReference>
<evidence type="ECO:0000313" key="4">
    <source>
        <dbReference type="Proteomes" id="UP000243859"/>
    </source>
</evidence>
<dbReference type="EMBL" id="QAAA01000005">
    <property type="protein sequence ID" value="PTN02762.1"/>
    <property type="molecule type" value="Genomic_DNA"/>
</dbReference>
<dbReference type="OrthoDB" id="7868372at2"/>
<dbReference type="Pfam" id="PF03938">
    <property type="entry name" value="OmpH"/>
    <property type="match status" value="1"/>
</dbReference>
<name>A0A2T5BTK6_9RHOB</name>
<keyword evidence="2" id="KW-0732">Signal</keyword>
<proteinExistence type="predicted"/>
<dbReference type="InterPro" id="IPR024930">
    <property type="entry name" value="Skp_dom_sf"/>
</dbReference>
<dbReference type="Proteomes" id="UP000243859">
    <property type="component" value="Unassembled WGS sequence"/>
</dbReference>
<dbReference type="Gene3D" id="3.30.910.20">
    <property type="entry name" value="Skp domain"/>
    <property type="match status" value="1"/>
</dbReference>
<evidence type="ECO:0000256" key="1">
    <source>
        <dbReference type="SAM" id="Coils"/>
    </source>
</evidence>
<keyword evidence="4" id="KW-1185">Reference proteome</keyword>
<feature type="coiled-coil region" evidence="1">
    <location>
        <begin position="50"/>
        <end position="124"/>
    </location>
</feature>
<accession>A0A2T5BTK6</accession>
<organism evidence="3 4">
    <name type="scientific">Rhodovulum imhoffii</name>
    <dbReference type="NCBI Taxonomy" id="365340"/>
    <lineage>
        <taxon>Bacteria</taxon>
        <taxon>Pseudomonadati</taxon>
        <taxon>Pseudomonadota</taxon>
        <taxon>Alphaproteobacteria</taxon>
        <taxon>Rhodobacterales</taxon>
        <taxon>Paracoccaceae</taxon>
        <taxon>Rhodovulum</taxon>
    </lineage>
</organism>
<dbReference type="SMART" id="SM00935">
    <property type="entry name" value="OmpH"/>
    <property type="match status" value="1"/>
</dbReference>
<feature type="chain" id="PRO_5015407208" evidence="2">
    <location>
        <begin position="23"/>
        <end position="178"/>
    </location>
</feature>
<dbReference type="AlphaFoldDB" id="A0A2T5BTK6"/>
<keyword evidence="1" id="KW-0175">Coiled coil</keyword>
<sequence length="178" mass="19762">MWRMAGIAVFAVALGGYSPVCAQEPVLSTPIVTVDQERLFTDSAYGAALLKQIHEESTTLAAENREIEAELIEEERALTDQRASLPPEDFRNLAQVFDEKVISIRQAQDAKTRALAQKREVAQQEFFQAIVPILTQIVRERRAVAVLETRAVVLSADQIDITDEAIARIDARLGETSQ</sequence>
<reference evidence="3 4" key="1">
    <citation type="submission" date="2018-04" db="EMBL/GenBank/DDBJ databases">
        <title>Genomic Encyclopedia of Archaeal and Bacterial Type Strains, Phase II (KMG-II): from individual species to whole genera.</title>
        <authorList>
            <person name="Goeker M."/>
        </authorList>
    </citation>
    <scope>NUCLEOTIDE SEQUENCE [LARGE SCALE GENOMIC DNA]</scope>
    <source>
        <strain evidence="3 4">DSM 18064</strain>
    </source>
</reference>
<evidence type="ECO:0000313" key="3">
    <source>
        <dbReference type="EMBL" id="PTN02762.1"/>
    </source>
</evidence>